<evidence type="ECO:0000313" key="3">
    <source>
        <dbReference type="Proteomes" id="UP000482960"/>
    </source>
</evidence>
<proteinExistence type="predicted"/>
<accession>A0A6V8LSP0</accession>
<gene>
    <name evidence="2" type="ORF">Prum_093970</name>
</gene>
<keyword evidence="3" id="KW-1185">Reference proteome</keyword>
<name>A0A6V8LSP0_9ACTN</name>
<organism evidence="2 3">
    <name type="scientific">Phytohabitans rumicis</name>
    <dbReference type="NCBI Taxonomy" id="1076125"/>
    <lineage>
        <taxon>Bacteria</taxon>
        <taxon>Bacillati</taxon>
        <taxon>Actinomycetota</taxon>
        <taxon>Actinomycetes</taxon>
        <taxon>Micromonosporales</taxon>
        <taxon>Micromonosporaceae</taxon>
    </lineage>
</organism>
<evidence type="ECO:0000256" key="1">
    <source>
        <dbReference type="SAM" id="MobiDB-lite"/>
    </source>
</evidence>
<reference evidence="2 3" key="2">
    <citation type="submission" date="2020-03" db="EMBL/GenBank/DDBJ databases">
        <authorList>
            <person name="Ichikawa N."/>
            <person name="Kimura A."/>
            <person name="Kitahashi Y."/>
            <person name="Uohara A."/>
        </authorList>
    </citation>
    <scope>NUCLEOTIDE SEQUENCE [LARGE SCALE GENOMIC DNA]</scope>
    <source>
        <strain evidence="2 3">NBRC 108638</strain>
    </source>
</reference>
<evidence type="ECO:0000313" key="2">
    <source>
        <dbReference type="EMBL" id="GFJ95755.1"/>
    </source>
</evidence>
<dbReference type="EMBL" id="BLPG01000002">
    <property type="protein sequence ID" value="GFJ95755.1"/>
    <property type="molecule type" value="Genomic_DNA"/>
</dbReference>
<feature type="region of interest" description="Disordered" evidence="1">
    <location>
        <begin position="1"/>
        <end position="31"/>
    </location>
</feature>
<dbReference type="Proteomes" id="UP000482960">
    <property type="component" value="Unassembled WGS sequence"/>
</dbReference>
<sequence>MRRVGAHRGELLGRPAGAQPHVEPAPDTTSTEANCLARITGATNGALSTATPSRTREVWAARYAMVTIGSWTLRYISPQWPSAGDTSR</sequence>
<protein>
    <submittedName>
        <fullName evidence="2">Uncharacterized protein</fullName>
    </submittedName>
</protein>
<dbReference type="AlphaFoldDB" id="A0A6V8LSP0"/>
<comment type="caution">
    <text evidence="2">The sequence shown here is derived from an EMBL/GenBank/DDBJ whole genome shotgun (WGS) entry which is preliminary data.</text>
</comment>
<reference evidence="2 3" key="1">
    <citation type="submission" date="2020-03" db="EMBL/GenBank/DDBJ databases">
        <title>Whole genome shotgun sequence of Phytohabitans rumicis NBRC 108638.</title>
        <authorList>
            <person name="Komaki H."/>
            <person name="Tamura T."/>
        </authorList>
    </citation>
    <scope>NUCLEOTIDE SEQUENCE [LARGE SCALE GENOMIC DNA]</scope>
    <source>
        <strain evidence="2 3">NBRC 108638</strain>
    </source>
</reference>